<reference evidence="1 2" key="1">
    <citation type="journal article" date="2010" name="Science">
        <title>Genomic analysis of organismal complexity in the multicellular green alga Volvox carteri.</title>
        <authorList>
            <person name="Prochnik S.E."/>
            <person name="Umen J."/>
            <person name="Nedelcu A.M."/>
            <person name="Hallmann A."/>
            <person name="Miller S.M."/>
            <person name="Nishii I."/>
            <person name="Ferris P."/>
            <person name="Kuo A."/>
            <person name="Mitros T."/>
            <person name="Fritz-Laylin L.K."/>
            <person name="Hellsten U."/>
            <person name="Chapman J."/>
            <person name="Simakov O."/>
            <person name="Rensing S.A."/>
            <person name="Terry A."/>
            <person name="Pangilinan J."/>
            <person name="Kapitonov V."/>
            <person name="Jurka J."/>
            <person name="Salamov A."/>
            <person name="Shapiro H."/>
            <person name="Schmutz J."/>
            <person name="Grimwood J."/>
            <person name="Lindquist E."/>
            <person name="Lucas S."/>
            <person name="Grigoriev I.V."/>
            <person name="Schmitt R."/>
            <person name="Kirk D."/>
            <person name="Rokhsar D.S."/>
        </authorList>
    </citation>
    <scope>NUCLEOTIDE SEQUENCE [LARGE SCALE GENOMIC DNA]</scope>
    <source>
        <strain evidence="2">f. Nagariensis / Eve</strain>
    </source>
</reference>
<dbReference type="InParanoid" id="D8TPQ2"/>
<evidence type="ECO:0000313" key="1">
    <source>
        <dbReference type="EMBL" id="EFJ50654.1"/>
    </source>
</evidence>
<dbReference type="KEGG" id="vcn:VOLCADRAFT_88698"/>
<dbReference type="RefSeq" id="XP_002948247.1">
    <property type="nucleotide sequence ID" value="XM_002948201.1"/>
</dbReference>
<evidence type="ECO:0000313" key="2">
    <source>
        <dbReference type="Proteomes" id="UP000001058"/>
    </source>
</evidence>
<organism evidence="2">
    <name type="scientific">Volvox carteri f. nagariensis</name>
    <dbReference type="NCBI Taxonomy" id="3068"/>
    <lineage>
        <taxon>Eukaryota</taxon>
        <taxon>Viridiplantae</taxon>
        <taxon>Chlorophyta</taxon>
        <taxon>core chlorophytes</taxon>
        <taxon>Chlorophyceae</taxon>
        <taxon>CS clade</taxon>
        <taxon>Chlamydomonadales</taxon>
        <taxon>Volvocaceae</taxon>
        <taxon>Volvox</taxon>
    </lineage>
</organism>
<dbReference type="GeneID" id="9624397"/>
<sequence length="106" mass="11751">MPASLAFRMLAVGTRAHQLTFRSCNGSHVIYVCVGCGSASDTEHMQGWCDSISSLARTLQTTACEQVKYDRALMQGNLLFDAEYGEQEKGFSRFNSVFYELVLEAP</sequence>
<protein>
    <submittedName>
        <fullName evidence="1">Uncharacterized protein</fullName>
    </submittedName>
</protein>
<dbReference type="Proteomes" id="UP000001058">
    <property type="component" value="Unassembled WGS sequence"/>
</dbReference>
<name>D8TPQ2_VOLCA</name>
<proteinExistence type="predicted"/>
<accession>D8TPQ2</accession>
<dbReference type="EMBL" id="GL378330">
    <property type="protein sequence ID" value="EFJ50654.1"/>
    <property type="molecule type" value="Genomic_DNA"/>
</dbReference>
<gene>
    <name evidence="1" type="ORF">VOLCADRAFT_88698</name>
</gene>
<keyword evidence="2" id="KW-1185">Reference proteome</keyword>
<dbReference type="AlphaFoldDB" id="D8TPQ2"/>